<keyword evidence="9 17" id="KW-0863">Zinc-finger</keyword>
<keyword evidence="14" id="KW-0539">Nucleus</keyword>
<evidence type="ECO:0000256" key="7">
    <source>
        <dbReference type="ARBA" id="ARBA00022670"/>
    </source>
</evidence>
<evidence type="ECO:0000256" key="10">
    <source>
        <dbReference type="ARBA" id="ARBA00022786"/>
    </source>
</evidence>
<protein>
    <recommendedName>
        <fullName evidence="18">Ubiquitin carboxyl-terminal hydrolase</fullName>
        <ecNumber evidence="18">3.4.19.12</ecNumber>
    </recommendedName>
</protein>
<dbReference type="PANTHER" id="PTHR24006">
    <property type="entry name" value="UBIQUITIN CARBOXYL-TERMINAL HYDROLASE"/>
    <property type="match status" value="1"/>
</dbReference>
<dbReference type="FunFam" id="3.90.70.10:FF:000129">
    <property type="entry name" value="Ubiquitinyl hydrolase 1"/>
    <property type="match status" value="1"/>
</dbReference>
<dbReference type="PANTHER" id="PTHR24006:SF781">
    <property type="entry name" value="LD34905P"/>
    <property type="match status" value="1"/>
</dbReference>
<dbReference type="CDD" id="cd02667">
    <property type="entry name" value="Peptidase_C19K"/>
    <property type="match status" value="1"/>
</dbReference>
<evidence type="ECO:0000256" key="9">
    <source>
        <dbReference type="ARBA" id="ARBA00022771"/>
    </source>
</evidence>
<dbReference type="AlphaFoldDB" id="A0A8J1KRT3"/>
<evidence type="ECO:0000256" key="12">
    <source>
        <dbReference type="ARBA" id="ARBA00022807"/>
    </source>
</evidence>
<evidence type="ECO:0000256" key="16">
    <source>
        <dbReference type="ARBA" id="ARBA00064133"/>
    </source>
</evidence>
<feature type="compositionally biased region" description="Polar residues" evidence="19">
    <location>
        <begin position="453"/>
        <end position="487"/>
    </location>
</feature>
<evidence type="ECO:0000256" key="2">
    <source>
        <dbReference type="ARBA" id="ARBA00004123"/>
    </source>
</evidence>
<dbReference type="GO" id="GO:0006508">
    <property type="term" value="P:proteolysis"/>
    <property type="evidence" value="ECO:0007669"/>
    <property type="project" value="UniProtKB-KW"/>
</dbReference>
<evidence type="ECO:0000256" key="19">
    <source>
        <dbReference type="SAM" id="MobiDB-lite"/>
    </source>
</evidence>
<evidence type="ECO:0000256" key="15">
    <source>
        <dbReference type="ARBA" id="ARBA00056435"/>
    </source>
</evidence>
<evidence type="ECO:0000256" key="18">
    <source>
        <dbReference type="RuleBase" id="RU366025"/>
    </source>
</evidence>
<dbReference type="InterPro" id="IPR050164">
    <property type="entry name" value="Peptidase_C19"/>
</dbReference>
<evidence type="ECO:0000256" key="1">
    <source>
        <dbReference type="ARBA" id="ARBA00000707"/>
    </source>
</evidence>
<keyword evidence="22" id="KW-1185">Reference proteome</keyword>
<dbReference type="PROSITE" id="PS00973">
    <property type="entry name" value="USP_2"/>
    <property type="match status" value="1"/>
</dbReference>
<proteinExistence type="inferred from homology"/>
<reference evidence="23" key="1">
    <citation type="submission" date="2025-08" db="UniProtKB">
        <authorList>
            <consortium name="RefSeq"/>
        </authorList>
    </citation>
    <scope>IDENTIFICATION</scope>
    <source>
        <strain evidence="23">J_2021</strain>
        <tissue evidence="23">Erythrocytes</tissue>
    </source>
</reference>
<keyword evidence="11 18" id="KW-0378">Hydrolase</keyword>
<name>A0A8J1KRT3_XENLA</name>
<dbReference type="GeneID" id="108716861"/>
<evidence type="ECO:0000256" key="4">
    <source>
        <dbReference type="ARBA" id="ARBA00004496"/>
    </source>
</evidence>
<feature type="compositionally biased region" description="Acidic residues" evidence="19">
    <location>
        <begin position="493"/>
        <end position="516"/>
    </location>
</feature>
<gene>
    <name evidence="23" type="primary">usp45.L</name>
</gene>
<evidence type="ECO:0000259" key="20">
    <source>
        <dbReference type="PROSITE" id="PS50235"/>
    </source>
</evidence>
<evidence type="ECO:0000256" key="11">
    <source>
        <dbReference type="ARBA" id="ARBA00022801"/>
    </source>
</evidence>
<comment type="subunit">
    <text evidence="16">Interacts with ERCC1. The catalytically active form interacts with SPDL1.</text>
</comment>
<evidence type="ECO:0000256" key="17">
    <source>
        <dbReference type="PROSITE-ProRule" id="PRU00502"/>
    </source>
</evidence>
<organism evidence="22 23">
    <name type="scientific">Xenopus laevis</name>
    <name type="common">African clawed frog</name>
    <dbReference type="NCBI Taxonomy" id="8355"/>
    <lineage>
        <taxon>Eukaryota</taxon>
        <taxon>Metazoa</taxon>
        <taxon>Chordata</taxon>
        <taxon>Craniata</taxon>
        <taxon>Vertebrata</taxon>
        <taxon>Euteleostomi</taxon>
        <taxon>Amphibia</taxon>
        <taxon>Batrachia</taxon>
        <taxon>Anura</taxon>
        <taxon>Pipoidea</taxon>
        <taxon>Pipidae</taxon>
        <taxon>Xenopodinae</taxon>
        <taxon>Xenopus</taxon>
        <taxon>Xenopus</taxon>
    </lineage>
</organism>
<comment type="subcellular location">
    <subcellularLocation>
        <location evidence="4">Cytoplasm</location>
    </subcellularLocation>
    <subcellularLocation>
        <location evidence="2">Nucleus</location>
    </subcellularLocation>
    <subcellularLocation>
        <location evidence="3">Photoreceptor inner segment</location>
    </subcellularLocation>
</comment>
<dbReference type="PROSITE" id="PS50235">
    <property type="entry name" value="USP_3"/>
    <property type="match status" value="1"/>
</dbReference>
<dbReference type="SUPFAM" id="SSF54001">
    <property type="entry name" value="Cysteine proteinases"/>
    <property type="match status" value="1"/>
</dbReference>
<dbReference type="InterPro" id="IPR028889">
    <property type="entry name" value="USP"/>
</dbReference>
<sequence>MILLHNTQQGSHKQESIPPASSSLLFQKLAVVAGTRGLTCHHVSQAVDVNHVKRAVSQAVWSVCTECMKERRAKDGELVVPVEVWLCLKCGHQGCGANSECQHSLRHFKALHTEPHCIAINLSTWVTWCYECDEELLTHCNKKVLAQMVDFLQKHSSRSAKGCSSKVILLHGQRNKACETQKGDSASSCTSVPVKGINNLGNTCFFNAVMQNLAQTHMLNDTLNEMKENATKLKISGNEEVHLDPLVISLSSPGSLTSAVLLFLHNMKEAGKEPLSPKVLFSQLCQKAPRFKAFEQQDSQELLHYLLDAMRIEETKRMQSGILKAFNNPTSKTADEETKKKVKAYGKEVVKMNFIDRIFVGELTSTIMCEECEHISAVREAFIDLSLPIIEERVPKPAISGRLNKGKSAQEDNSPQCTYINNQHMRIHKRHTLTKNQLNQGKTKSDSDHENRNLSMQENGDVQTAGTRTNNMDAQESTPVNRNINIVSQSDGSEQDDSSQLESSGDADSEASEYENSETQADKRIVVDSGLHYSHNKNIALDSCQHHTAEGFGHDAVTDPLSKLSINSLDENPDSFSQEQSLGFIRESCELSQNPQTAFQTLSHGYITRPKECSVQSCLYQFTSVELLMGNNKLLCENCTQKQMKCQTRTKSTDEKQGSVYTNARKQLLISAAPANLILHLKRFYQNGLTLRKMNRHVDFPLVLDLAPFCSASCKNIVEDKCVLYSLYGIVEHSGSMRGGHYTAYVKIRMPFNKVNEKITGNKNSIGHRDVAASSSQWVYVSDTHVQMVSESRVLSSQAYLLFYEKLH</sequence>
<evidence type="ECO:0000259" key="21">
    <source>
        <dbReference type="PROSITE" id="PS50271"/>
    </source>
</evidence>
<dbReference type="FunFam" id="3.30.40.10:FF:000147">
    <property type="entry name" value="Ubiquitin carboxyl-terminal hydrolase 16"/>
    <property type="match status" value="1"/>
</dbReference>
<keyword evidence="10 18" id="KW-0833">Ubl conjugation pathway</keyword>
<dbReference type="PROSITE" id="PS50271">
    <property type="entry name" value="ZF_UBP"/>
    <property type="match status" value="1"/>
</dbReference>
<feature type="compositionally biased region" description="Basic and acidic residues" evidence="19">
    <location>
        <begin position="443"/>
        <end position="452"/>
    </location>
</feature>
<keyword evidence="7 18" id="KW-0645">Protease</keyword>
<evidence type="ECO:0000256" key="14">
    <source>
        <dbReference type="ARBA" id="ARBA00023242"/>
    </source>
</evidence>
<dbReference type="EC" id="3.4.19.12" evidence="18"/>
<evidence type="ECO:0000256" key="6">
    <source>
        <dbReference type="ARBA" id="ARBA00022490"/>
    </source>
</evidence>
<feature type="domain" description="UBP-type" evidence="21">
    <location>
        <begin position="38"/>
        <end position="155"/>
    </location>
</feature>
<comment type="similarity">
    <text evidence="5 18">Belongs to the peptidase C19 family.</text>
</comment>
<dbReference type="CTD" id="108716861"/>
<dbReference type="InterPro" id="IPR001607">
    <property type="entry name" value="Znf_UBP"/>
</dbReference>
<evidence type="ECO:0000256" key="3">
    <source>
        <dbReference type="ARBA" id="ARBA00004437"/>
    </source>
</evidence>
<evidence type="ECO:0000256" key="13">
    <source>
        <dbReference type="ARBA" id="ARBA00022833"/>
    </source>
</evidence>
<keyword evidence="8" id="KW-0479">Metal-binding</keyword>
<dbReference type="Pfam" id="PF00443">
    <property type="entry name" value="UCH"/>
    <property type="match status" value="1"/>
</dbReference>
<dbReference type="OrthoDB" id="2020758at2759"/>
<dbReference type="InterPro" id="IPR001394">
    <property type="entry name" value="Peptidase_C19_UCH"/>
</dbReference>
<dbReference type="Gene3D" id="3.30.40.10">
    <property type="entry name" value="Zinc/RING finger domain, C3HC4 (zinc finger)"/>
    <property type="match status" value="1"/>
</dbReference>
<keyword evidence="13" id="KW-0862">Zinc</keyword>
<dbReference type="InterPro" id="IPR018200">
    <property type="entry name" value="USP_CS"/>
</dbReference>
<evidence type="ECO:0000256" key="8">
    <source>
        <dbReference type="ARBA" id="ARBA00022723"/>
    </source>
</evidence>
<dbReference type="Pfam" id="PF02148">
    <property type="entry name" value="zf-UBP"/>
    <property type="match status" value="1"/>
</dbReference>
<dbReference type="PROSITE" id="PS00972">
    <property type="entry name" value="USP_1"/>
    <property type="match status" value="1"/>
</dbReference>
<dbReference type="Proteomes" id="UP000186698">
    <property type="component" value="Chromosome 5L"/>
</dbReference>
<feature type="region of interest" description="Disordered" evidence="19">
    <location>
        <begin position="431"/>
        <end position="523"/>
    </location>
</feature>
<dbReference type="GO" id="GO:0005829">
    <property type="term" value="C:cytosol"/>
    <property type="evidence" value="ECO:0007669"/>
    <property type="project" value="TreeGrafter"/>
</dbReference>
<evidence type="ECO:0000256" key="5">
    <source>
        <dbReference type="ARBA" id="ARBA00009085"/>
    </source>
</evidence>
<dbReference type="FunFam" id="3.90.70.10:FF:000102">
    <property type="entry name" value="Ubiquitinyl hydrolase 1"/>
    <property type="match status" value="1"/>
</dbReference>
<dbReference type="InterPro" id="IPR038765">
    <property type="entry name" value="Papain-like_cys_pep_sf"/>
</dbReference>
<dbReference type="GO" id="GO:0008270">
    <property type="term" value="F:zinc ion binding"/>
    <property type="evidence" value="ECO:0007669"/>
    <property type="project" value="UniProtKB-KW"/>
</dbReference>
<dbReference type="Gene3D" id="3.90.70.10">
    <property type="entry name" value="Cysteine proteinases"/>
    <property type="match status" value="2"/>
</dbReference>
<dbReference type="GO" id="GO:0005634">
    <property type="term" value="C:nucleus"/>
    <property type="evidence" value="ECO:0007669"/>
    <property type="project" value="UniProtKB-SubCell"/>
</dbReference>
<comment type="catalytic activity">
    <reaction evidence="1 18">
        <text>Thiol-dependent hydrolysis of ester, thioester, amide, peptide and isopeptide bonds formed by the C-terminal Gly of ubiquitin (a 76-residue protein attached to proteins as an intracellular targeting signal).</text>
        <dbReference type="EC" id="3.4.19.12"/>
    </reaction>
</comment>
<feature type="domain" description="USP" evidence="20">
    <location>
        <begin position="195"/>
        <end position="807"/>
    </location>
</feature>
<dbReference type="GO" id="GO:0004843">
    <property type="term" value="F:cysteine-type deubiquitinase activity"/>
    <property type="evidence" value="ECO:0007669"/>
    <property type="project" value="UniProtKB-UniRule"/>
</dbReference>
<dbReference type="InterPro" id="IPR013083">
    <property type="entry name" value="Znf_RING/FYVE/PHD"/>
</dbReference>
<accession>A0A8J1KRT3</accession>
<dbReference type="SUPFAM" id="SSF57850">
    <property type="entry name" value="RING/U-box"/>
    <property type="match status" value="1"/>
</dbReference>
<keyword evidence="12 18" id="KW-0788">Thiol protease</keyword>
<comment type="function">
    <text evidence="15">Catalyzes the deubiquitination of SPDL1. Plays a role in the repair of UV-induced DNA damage via deubiquitination of ERCC1, promoting its recruitment to DNA damage sites. May be involved in the maintenance of photoreceptor function. May play a role in normal retinal development. Plays a role in cell migration.</text>
</comment>
<evidence type="ECO:0000313" key="22">
    <source>
        <dbReference type="Proteomes" id="UP000186698"/>
    </source>
</evidence>
<dbReference type="RefSeq" id="XP_041418944.1">
    <property type="nucleotide sequence ID" value="XM_041563010.1"/>
</dbReference>
<dbReference type="GO" id="GO:0016579">
    <property type="term" value="P:protein deubiquitination"/>
    <property type="evidence" value="ECO:0007669"/>
    <property type="project" value="InterPro"/>
</dbReference>
<evidence type="ECO:0000313" key="23">
    <source>
        <dbReference type="RefSeq" id="XP_041418944.1"/>
    </source>
</evidence>
<dbReference type="GO" id="GO:0001917">
    <property type="term" value="C:photoreceptor inner segment"/>
    <property type="evidence" value="ECO:0007669"/>
    <property type="project" value="UniProtKB-SubCell"/>
</dbReference>
<keyword evidence="6" id="KW-0963">Cytoplasm</keyword>